<evidence type="ECO:0000259" key="9">
    <source>
        <dbReference type="Pfam" id="PF01618"/>
    </source>
</evidence>
<dbReference type="GO" id="GO:0006935">
    <property type="term" value="P:chemotaxis"/>
    <property type="evidence" value="ECO:0007669"/>
    <property type="project" value="InterPro"/>
</dbReference>
<gene>
    <name evidence="11" type="ORF">LX24_01497</name>
</gene>
<keyword evidence="7" id="KW-0813">Transport</keyword>
<keyword evidence="3 8" id="KW-0812">Transmembrane</keyword>
<evidence type="ECO:0000313" key="11">
    <source>
        <dbReference type="EMBL" id="TYO95536.1"/>
    </source>
</evidence>
<feature type="transmembrane region" description="Helical" evidence="8">
    <location>
        <begin position="148"/>
        <end position="169"/>
    </location>
</feature>
<evidence type="ECO:0000256" key="7">
    <source>
        <dbReference type="RuleBase" id="RU004057"/>
    </source>
</evidence>
<dbReference type="GO" id="GO:0005886">
    <property type="term" value="C:plasma membrane"/>
    <property type="evidence" value="ECO:0007669"/>
    <property type="project" value="UniProtKB-SubCell"/>
</dbReference>
<proteinExistence type="inferred from homology"/>
<dbReference type="AlphaFoldDB" id="A0A5S4ZRR6"/>
<evidence type="ECO:0000256" key="3">
    <source>
        <dbReference type="ARBA" id="ARBA00022692"/>
    </source>
</evidence>
<organism evidence="11 12">
    <name type="scientific">Desulfallas thermosapovorans DSM 6562</name>
    <dbReference type="NCBI Taxonomy" id="1121431"/>
    <lineage>
        <taxon>Bacteria</taxon>
        <taxon>Bacillati</taxon>
        <taxon>Bacillota</taxon>
        <taxon>Clostridia</taxon>
        <taxon>Eubacteriales</taxon>
        <taxon>Desulfallaceae</taxon>
        <taxon>Desulfallas</taxon>
    </lineage>
</organism>
<evidence type="ECO:0000313" key="12">
    <source>
        <dbReference type="Proteomes" id="UP000323166"/>
    </source>
</evidence>
<dbReference type="EMBL" id="VNHM01000007">
    <property type="protein sequence ID" value="TYO95536.1"/>
    <property type="molecule type" value="Genomic_DNA"/>
</dbReference>
<dbReference type="RefSeq" id="WP_166511515.1">
    <property type="nucleotide sequence ID" value="NZ_VNHM01000007.1"/>
</dbReference>
<reference evidence="11 12" key="1">
    <citation type="submission" date="2019-07" db="EMBL/GenBank/DDBJ databases">
        <title>Genomic Encyclopedia of Type Strains, Phase I: the one thousand microbial genomes (KMG-I) project.</title>
        <authorList>
            <person name="Kyrpides N."/>
        </authorList>
    </citation>
    <scope>NUCLEOTIDE SEQUENCE [LARGE SCALE GENOMIC DNA]</scope>
    <source>
        <strain evidence="11 12">DSM 6562</strain>
    </source>
</reference>
<dbReference type="Pfam" id="PF01618">
    <property type="entry name" value="MotA_ExbB"/>
    <property type="match status" value="1"/>
</dbReference>
<dbReference type="InterPro" id="IPR002898">
    <property type="entry name" value="MotA_ExbB_proton_chnl"/>
</dbReference>
<dbReference type="PANTHER" id="PTHR30433">
    <property type="entry name" value="CHEMOTAXIS PROTEIN MOTA"/>
    <property type="match status" value="1"/>
</dbReference>
<dbReference type="PANTHER" id="PTHR30433:SF3">
    <property type="entry name" value="MOTILITY PROTEIN A"/>
    <property type="match status" value="1"/>
</dbReference>
<feature type="transmembrane region" description="Helical" evidence="8">
    <location>
        <begin position="181"/>
        <end position="203"/>
    </location>
</feature>
<evidence type="ECO:0000256" key="4">
    <source>
        <dbReference type="ARBA" id="ARBA00022779"/>
    </source>
</evidence>
<feature type="domain" description="Motility protein A N-terminal" evidence="10">
    <location>
        <begin position="6"/>
        <end position="86"/>
    </location>
</feature>
<evidence type="ECO:0000256" key="8">
    <source>
        <dbReference type="SAM" id="Phobius"/>
    </source>
</evidence>
<dbReference type="InterPro" id="IPR046786">
    <property type="entry name" value="MotA_N"/>
</dbReference>
<feature type="domain" description="MotA/TolQ/ExbB proton channel" evidence="9">
    <location>
        <begin position="102"/>
        <end position="217"/>
    </location>
</feature>
<dbReference type="Pfam" id="PF20560">
    <property type="entry name" value="MotA_N"/>
    <property type="match status" value="1"/>
</dbReference>
<evidence type="ECO:0000256" key="6">
    <source>
        <dbReference type="ARBA" id="ARBA00023136"/>
    </source>
</evidence>
<accession>A0A5S4ZRR6</accession>
<evidence type="ECO:0000259" key="10">
    <source>
        <dbReference type="Pfam" id="PF20560"/>
    </source>
</evidence>
<evidence type="ECO:0000256" key="2">
    <source>
        <dbReference type="ARBA" id="ARBA00022475"/>
    </source>
</evidence>
<feature type="transmembrane region" description="Helical" evidence="8">
    <location>
        <begin position="29"/>
        <end position="51"/>
    </location>
</feature>
<protein>
    <submittedName>
        <fullName evidence="11">Chemotaxis protein MotA</fullName>
    </submittedName>
</protein>
<dbReference type="NCBIfam" id="NF006583">
    <property type="entry name" value="PRK09109.1"/>
    <property type="match status" value="1"/>
</dbReference>
<keyword evidence="5 8" id="KW-1133">Transmembrane helix</keyword>
<name>A0A5S4ZRR6_9FIRM</name>
<evidence type="ECO:0000256" key="1">
    <source>
        <dbReference type="ARBA" id="ARBA00004651"/>
    </source>
</evidence>
<keyword evidence="4" id="KW-0283">Flagellar rotation</keyword>
<sequence length="263" mass="28299">MDLATILGFILGLGALLVGFTLEGGHIGALVQPSAALIVFGGTIGATMFSFSPGDFKALPQLIKLAMFNKPYDPTRTIEEIVAMAEEARREGLLYLENRLPEINDPYLRKGLQLVIDGTDPELVKKILEVEIYAIEERHGVGSSIFEVAGGYAPTMGIIGTVMGLVHVLGNMSDPDSLGPAIAVAFMATLYGVGSANVLWLPLAAKLSNISKKEILLKELMMEGIISLQAGYNPILIRERLVAYLKPSARNKKGDEDEAAEEE</sequence>
<dbReference type="Proteomes" id="UP000323166">
    <property type="component" value="Unassembled WGS sequence"/>
</dbReference>
<dbReference type="GO" id="GO:0071978">
    <property type="term" value="P:bacterial-type flagellum-dependent swarming motility"/>
    <property type="evidence" value="ECO:0007669"/>
    <property type="project" value="InterPro"/>
</dbReference>
<keyword evidence="6 8" id="KW-0472">Membrane</keyword>
<comment type="caution">
    <text evidence="11">The sequence shown here is derived from an EMBL/GenBank/DDBJ whole genome shotgun (WGS) entry which is preliminary data.</text>
</comment>
<keyword evidence="7" id="KW-0653">Protein transport</keyword>
<comment type="subcellular location">
    <subcellularLocation>
        <location evidence="1">Cell membrane</location>
        <topology evidence="1">Multi-pass membrane protein</topology>
    </subcellularLocation>
    <subcellularLocation>
        <location evidence="7">Membrane</location>
        <topology evidence="7">Multi-pass membrane protein</topology>
    </subcellularLocation>
</comment>
<evidence type="ECO:0000256" key="5">
    <source>
        <dbReference type="ARBA" id="ARBA00022989"/>
    </source>
</evidence>
<comment type="similarity">
    <text evidence="7">Belongs to the exbB/tolQ family.</text>
</comment>
<dbReference type="InterPro" id="IPR047055">
    <property type="entry name" value="MotA-like"/>
</dbReference>
<keyword evidence="12" id="KW-1185">Reference proteome</keyword>
<keyword evidence="2" id="KW-1003">Cell membrane</keyword>
<dbReference type="GO" id="GO:0015031">
    <property type="term" value="P:protein transport"/>
    <property type="evidence" value="ECO:0007669"/>
    <property type="project" value="UniProtKB-KW"/>
</dbReference>